<dbReference type="InterPro" id="IPR050921">
    <property type="entry name" value="T4SS_GSP_E_ATPase"/>
</dbReference>
<sequence>MTEYYQPQGDPTRPLPPYRQAGPQAGASEPPVFSPIPSQSTNTPAARPQAATPPLGAQDRSAAPMSVAAVRDQLRAAQTPATESAARPTFAPAGATFTPAGLPAPAPQANFTPSGPTTFSPVPSQSPAVPPAAAPAGTFLPAPAPAPAPAARPTLKEARTTQGQAPVGPPPAASAPVKRDRAAARVGMAQESHEGDVNIDAVLTTMVEMGASDVHFTTGAPPMVRVSGSLKPLEGFAPMMPEPLRRTLYSILTQKQRETFEANLELDFSYAVRGLARFRVNLYVQRESVGAAFRVIPYEIKPLEDLGVPAVVANFAGLPRGLVLVTGPTGSGKSTTLAAIVDLANRTREDHIMTVEDPIEFLHRHKKSLINQREVGADTHSFANALKHVLRQDPDIILVGEMRDLETISVALTAAETGHLVFATLHTQDAAQTIDRVIDVFPAHQQDQVRTQLAGALQGVVCQTLCKRTDSPGRAVATEVLVATPAIRNLIREGKTHQIYSSMQAGAKQGMHTMDQHLADLVKQGKISYEVGLEKCHHAEDFNRLTGRFSGATQGSANLADPVMTGEPMLGAPVGQVM</sequence>
<dbReference type="Proteomes" id="UP000283374">
    <property type="component" value="Unassembled WGS sequence"/>
</dbReference>
<feature type="compositionally biased region" description="Low complexity" evidence="2">
    <location>
        <begin position="41"/>
        <end position="54"/>
    </location>
</feature>
<evidence type="ECO:0000313" key="5">
    <source>
        <dbReference type="Proteomes" id="UP000283374"/>
    </source>
</evidence>
<dbReference type="NCBIfam" id="TIGR01420">
    <property type="entry name" value="pilT_fam"/>
    <property type="match status" value="1"/>
</dbReference>
<feature type="domain" description="Bacterial type II secretion system protein E" evidence="3">
    <location>
        <begin position="390"/>
        <end position="404"/>
    </location>
</feature>
<name>A0A413RLC0_9CELL</name>
<evidence type="ECO:0000256" key="2">
    <source>
        <dbReference type="SAM" id="MobiDB-lite"/>
    </source>
</evidence>
<dbReference type="CDD" id="cd01131">
    <property type="entry name" value="PilT"/>
    <property type="match status" value="1"/>
</dbReference>
<dbReference type="PANTHER" id="PTHR30486">
    <property type="entry name" value="TWITCHING MOTILITY PROTEIN PILT"/>
    <property type="match status" value="1"/>
</dbReference>
<dbReference type="Pfam" id="PF00437">
    <property type="entry name" value="T2SSE"/>
    <property type="match status" value="1"/>
</dbReference>
<dbReference type="InterPro" id="IPR003593">
    <property type="entry name" value="AAA+_ATPase"/>
</dbReference>
<evidence type="ECO:0000256" key="1">
    <source>
        <dbReference type="ARBA" id="ARBA00006611"/>
    </source>
</evidence>
<dbReference type="SUPFAM" id="SSF52540">
    <property type="entry name" value="P-loop containing nucleoside triphosphate hydrolases"/>
    <property type="match status" value="1"/>
</dbReference>
<organism evidence="4 5">
    <name type="scientific">Cellulomonas rhizosphaerae</name>
    <dbReference type="NCBI Taxonomy" id="2293719"/>
    <lineage>
        <taxon>Bacteria</taxon>
        <taxon>Bacillati</taxon>
        <taxon>Actinomycetota</taxon>
        <taxon>Actinomycetes</taxon>
        <taxon>Micrococcales</taxon>
        <taxon>Cellulomonadaceae</taxon>
        <taxon>Cellulomonas</taxon>
    </lineage>
</organism>
<accession>A0A413RLC0</accession>
<feature type="compositionally biased region" description="Polar residues" evidence="2">
    <location>
        <begin position="109"/>
        <end position="119"/>
    </location>
</feature>
<comment type="similarity">
    <text evidence="1">Belongs to the GSP E family.</text>
</comment>
<dbReference type="Gene3D" id="3.30.450.90">
    <property type="match status" value="1"/>
</dbReference>
<dbReference type="Gene3D" id="3.40.50.300">
    <property type="entry name" value="P-loop containing nucleotide triphosphate hydrolases"/>
    <property type="match status" value="1"/>
</dbReference>
<evidence type="ECO:0000259" key="3">
    <source>
        <dbReference type="PROSITE" id="PS00662"/>
    </source>
</evidence>
<dbReference type="GO" id="GO:0016887">
    <property type="term" value="F:ATP hydrolysis activity"/>
    <property type="evidence" value="ECO:0007669"/>
    <property type="project" value="InterPro"/>
</dbReference>
<feature type="compositionally biased region" description="Low complexity" evidence="2">
    <location>
        <begin position="85"/>
        <end position="103"/>
    </location>
</feature>
<proteinExistence type="inferred from homology"/>
<dbReference type="OrthoDB" id="9805147at2"/>
<dbReference type="EMBL" id="QWKP01000194">
    <property type="protein sequence ID" value="RHA40530.1"/>
    <property type="molecule type" value="Genomic_DNA"/>
</dbReference>
<dbReference type="InterPro" id="IPR027417">
    <property type="entry name" value="P-loop_NTPase"/>
</dbReference>
<gene>
    <name evidence="4" type="ORF">D1825_10025</name>
</gene>
<reference evidence="4 5" key="1">
    <citation type="submission" date="2018-08" db="EMBL/GenBank/DDBJ databases">
        <title>Cellulomonas rhizosphaerae sp. nov., a novel actinomycete isolated from soil.</title>
        <authorList>
            <person name="Tian Y."/>
        </authorList>
    </citation>
    <scope>NUCLEOTIDE SEQUENCE [LARGE SCALE GENOMIC DNA]</scope>
    <source>
        <strain evidence="4 5">NEAU-TCZ24</strain>
    </source>
</reference>
<dbReference type="InterPro" id="IPR001482">
    <property type="entry name" value="T2SS/T4SS_dom"/>
</dbReference>
<dbReference type="GO" id="GO:0005524">
    <property type="term" value="F:ATP binding"/>
    <property type="evidence" value="ECO:0007669"/>
    <property type="project" value="InterPro"/>
</dbReference>
<keyword evidence="5" id="KW-1185">Reference proteome</keyword>
<feature type="region of interest" description="Disordered" evidence="2">
    <location>
        <begin position="1"/>
        <end position="191"/>
    </location>
</feature>
<comment type="caution">
    <text evidence="4">The sequence shown here is derived from an EMBL/GenBank/DDBJ whole genome shotgun (WGS) entry which is preliminary data.</text>
</comment>
<dbReference type="InterPro" id="IPR006321">
    <property type="entry name" value="PilT/PilU"/>
</dbReference>
<dbReference type="SMART" id="SM00382">
    <property type="entry name" value="AAA"/>
    <property type="match status" value="1"/>
</dbReference>
<protein>
    <submittedName>
        <fullName evidence="4">PilT/PilU family type 4a pilus ATPase</fullName>
    </submittedName>
</protein>
<dbReference type="AlphaFoldDB" id="A0A413RLC0"/>
<evidence type="ECO:0000313" key="4">
    <source>
        <dbReference type="EMBL" id="RHA40530.1"/>
    </source>
</evidence>
<dbReference type="PROSITE" id="PS00662">
    <property type="entry name" value="T2SP_E"/>
    <property type="match status" value="1"/>
</dbReference>